<proteinExistence type="predicted"/>
<evidence type="ECO:0000313" key="2">
    <source>
        <dbReference type="EMBL" id="GAA2226325.1"/>
    </source>
</evidence>
<evidence type="ECO:0000313" key="3">
    <source>
        <dbReference type="Proteomes" id="UP001500305"/>
    </source>
</evidence>
<sequence length="116" mass="11921">MGTGVDRRPGSPFPNRAQRPAGSQAGQRVLLAGDDLDRLLRAAALAAEAEHPGLRVVERAVAAAAAHGALEKRLDRRDEGGIGHGHSLAENPFAVGGAGGQDRGMSKQARVTTGGR</sequence>
<evidence type="ECO:0000256" key="1">
    <source>
        <dbReference type="SAM" id="MobiDB-lite"/>
    </source>
</evidence>
<accession>A0ABP5Q541</accession>
<feature type="region of interest" description="Disordered" evidence="1">
    <location>
        <begin position="1"/>
        <end position="26"/>
    </location>
</feature>
<dbReference type="Proteomes" id="UP001500305">
    <property type="component" value="Unassembled WGS sequence"/>
</dbReference>
<name>A0ABP5Q541_9ACTN</name>
<comment type="caution">
    <text evidence="2">The sequence shown here is derived from an EMBL/GenBank/DDBJ whole genome shotgun (WGS) entry which is preliminary data.</text>
</comment>
<gene>
    <name evidence="2" type="ORF">GCM10010430_01650</name>
</gene>
<organism evidence="2 3">
    <name type="scientific">Kitasatospora cystarginea</name>
    <dbReference type="NCBI Taxonomy" id="58350"/>
    <lineage>
        <taxon>Bacteria</taxon>
        <taxon>Bacillati</taxon>
        <taxon>Actinomycetota</taxon>
        <taxon>Actinomycetes</taxon>
        <taxon>Kitasatosporales</taxon>
        <taxon>Streptomycetaceae</taxon>
        <taxon>Kitasatospora</taxon>
    </lineage>
</organism>
<feature type="region of interest" description="Disordered" evidence="1">
    <location>
        <begin position="77"/>
        <end position="116"/>
    </location>
</feature>
<dbReference type="EMBL" id="BAAATR010000001">
    <property type="protein sequence ID" value="GAA2226325.1"/>
    <property type="molecule type" value="Genomic_DNA"/>
</dbReference>
<protein>
    <submittedName>
        <fullName evidence="2">Uncharacterized protein</fullName>
    </submittedName>
</protein>
<keyword evidence="3" id="KW-1185">Reference proteome</keyword>
<reference evidence="3" key="1">
    <citation type="journal article" date="2019" name="Int. J. Syst. Evol. Microbiol.">
        <title>The Global Catalogue of Microorganisms (GCM) 10K type strain sequencing project: providing services to taxonomists for standard genome sequencing and annotation.</title>
        <authorList>
            <consortium name="The Broad Institute Genomics Platform"/>
            <consortium name="The Broad Institute Genome Sequencing Center for Infectious Disease"/>
            <person name="Wu L."/>
            <person name="Ma J."/>
        </authorList>
    </citation>
    <scope>NUCLEOTIDE SEQUENCE [LARGE SCALE GENOMIC DNA]</scope>
    <source>
        <strain evidence="3">JCM 7356</strain>
    </source>
</reference>